<evidence type="ECO:0000256" key="2">
    <source>
        <dbReference type="ARBA" id="ARBA00022723"/>
    </source>
</evidence>
<accession>A0A9X1T695</accession>
<evidence type="ECO:0000256" key="4">
    <source>
        <dbReference type="ARBA" id="ARBA00023014"/>
    </source>
</evidence>
<dbReference type="NCBIfam" id="NF009560">
    <property type="entry name" value="PRK13017.1"/>
    <property type="match status" value="1"/>
</dbReference>
<evidence type="ECO:0000259" key="7">
    <source>
        <dbReference type="Pfam" id="PF24877"/>
    </source>
</evidence>
<dbReference type="RefSeq" id="WP_233721447.1">
    <property type="nucleotide sequence ID" value="NZ_JAJUWU010000024.1"/>
</dbReference>
<dbReference type="Gene3D" id="3.50.30.80">
    <property type="entry name" value="IlvD/EDD C-terminal domain-like"/>
    <property type="match status" value="1"/>
</dbReference>
<dbReference type="InterPro" id="IPR056740">
    <property type="entry name" value="ILV_EDD_C"/>
</dbReference>
<dbReference type="PANTHER" id="PTHR43183">
    <property type="entry name" value="HYPOTHETICAL DIHYDROXYACID DEHYDRATASE (EUROFUNG)-RELATED"/>
    <property type="match status" value="1"/>
</dbReference>
<reference evidence="8" key="1">
    <citation type="submission" date="2022-01" db="EMBL/GenBank/DDBJ databases">
        <title>Jiella avicenniae sp. nov., a novel endophytic bacterium isolated from bark of Avicennia marina.</title>
        <authorList>
            <person name="Tuo L."/>
        </authorList>
    </citation>
    <scope>NUCLEOTIDE SEQUENCE</scope>
    <source>
        <strain evidence="8">CBK1P-4</strain>
    </source>
</reference>
<keyword evidence="3" id="KW-0408">Iron</keyword>
<protein>
    <submittedName>
        <fullName evidence="8">Dihydroxy-acid dehydratase family protein</fullName>
    </submittedName>
</protein>
<dbReference type="GO" id="GO:0016836">
    <property type="term" value="F:hydro-lyase activity"/>
    <property type="evidence" value="ECO:0007669"/>
    <property type="project" value="UniProtKB-ARBA"/>
</dbReference>
<dbReference type="InterPro" id="IPR020558">
    <property type="entry name" value="DiOHA_6PGluconate_deHydtase_CS"/>
</dbReference>
<gene>
    <name evidence="8" type="ORF">LZD57_20490</name>
</gene>
<keyword evidence="9" id="KW-1185">Reference proteome</keyword>
<dbReference type="PANTHER" id="PTHR43183:SF1">
    <property type="entry name" value="HYPOTHETICAL DIHYDROXY-ACID DEHYDRATASE (EUROFUNG)-RELATED"/>
    <property type="match status" value="1"/>
</dbReference>
<dbReference type="Pfam" id="PF24877">
    <property type="entry name" value="ILV_EDD_C"/>
    <property type="match status" value="1"/>
</dbReference>
<evidence type="ECO:0000256" key="3">
    <source>
        <dbReference type="ARBA" id="ARBA00023004"/>
    </source>
</evidence>
<dbReference type="Pfam" id="PF00920">
    <property type="entry name" value="ILVD_EDD_N"/>
    <property type="match status" value="1"/>
</dbReference>
<dbReference type="Proteomes" id="UP001139035">
    <property type="component" value="Unassembled WGS sequence"/>
</dbReference>
<evidence type="ECO:0000313" key="9">
    <source>
        <dbReference type="Proteomes" id="UP001139035"/>
    </source>
</evidence>
<dbReference type="PROSITE" id="PS00886">
    <property type="entry name" value="ILVD_EDD_1"/>
    <property type="match status" value="1"/>
</dbReference>
<evidence type="ECO:0000256" key="5">
    <source>
        <dbReference type="ARBA" id="ARBA00023239"/>
    </source>
</evidence>
<keyword evidence="4" id="KW-0411">Iron-sulfur</keyword>
<feature type="domain" description="Dihydroxy-acid/6-phosphogluconate dehydratase N-terminal" evidence="6">
    <location>
        <begin position="47"/>
        <end position="360"/>
    </location>
</feature>
<keyword evidence="5" id="KW-0456">Lyase</keyword>
<dbReference type="SUPFAM" id="SSF52016">
    <property type="entry name" value="LeuD/IlvD-like"/>
    <property type="match status" value="1"/>
</dbReference>
<dbReference type="AlphaFoldDB" id="A0A9X1T695"/>
<dbReference type="SUPFAM" id="SSF143975">
    <property type="entry name" value="IlvD/EDD N-terminal domain-like"/>
    <property type="match status" value="1"/>
</dbReference>
<comment type="caution">
    <text evidence="8">The sequence shown here is derived from an EMBL/GenBank/DDBJ whole genome shotgun (WGS) entry which is preliminary data.</text>
</comment>
<organism evidence="8 9">
    <name type="scientific">Jiella avicenniae</name>
    <dbReference type="NCBI Taxonomy" id="2907202"/>
    <lineage>
        <taxon>Bacteria</taxon>
        <taxon>Pseudomonadati</taxon>
        <taxon>Pseudomonadota</taxon>
        <taxon>Alphaproteobacteria</taxon>
        <taxon>Hyphomicrobiales</taxon>
        <taxon>Aurantimonadaceae</taxon>
        <taxon>Jiella</taxon>
    </lineage>
</organism>
<dbReference type="GO" id="GO:0051536">
    <property type="term" value="F:iron-sulfur cluster binding"/>
    <property type="evidence" value="ECO:0007669"/>
    <property type="project" value="UniProtKB-KW"/>
</dbReference>
<feature type="domain" description="Dihydroxy-acid/6-phosphogluconate dehydratase C-terminal" evidence="7">
    <location>
        <begin position="370"/>
        <end position="577"/>
    </location>
</feature>
<proteinExistence type="inferred from homology"/>
<dbReference type="GO" id="GO:0046872">
    <property type="term" value="F:metal ion binding"/>
    <property type="evidence" value="ECO:0007669"/>
    <property type="project" value="UniProtKB-KW"/>
</dbReference>
<name>A0A9X1T695_9HYPH</name>
<comment type="similarity">
    <text evidence="1">Belongs to the IlvD/Edd family.</text>
</comment>
<keyword evidence="2" id="KW-0479">Metal-binding</keyword>
<sequence>MTDSNFPKIPLRSRAWFDNPDNPDMTALYLERYLNFGLSQDELQSGKPIIGIAQTGSDLSPCNRHHLELAKRVREGIREAGGIAIEFPVHPIQETGKRPTASLDRNLAYLGLVELLYGYPLDGVVLTIGCDKTTPACLMAAATVNIPAIALSVGPMLNGWFRGERTGSGTIVWKARELMAAGEIDYPGFVKLVASSAPSTGYCNTMGTASTMNSLAEALGMQLPGSAAIPAPYRDRQEISYLTGKRIVEMVHEDLKPTDILTKDAFVNAIRVNSAIGGSTNAPIHLNALARHVGVELSIDDWQTYGEEIPLLVNLQPAGEYLGEDYYHAGGVPAVVNQLMEQGLIKEDALTVNGRSIGDNCRGAVIEDEKVIRRFDDPLKPHAGFRVLKGNLFSSAIMKLSVISPKFRKTYLESPEDPMAFEGKAVVFDGPEDYHHRIDDPALDIDENSVLFMRGAGPIGYPGGAEVVNMRAPDYLIKRGITELPCIGDGRQSGTSGSPSILNASPEAAAGGGLALLRTGDRVRIDLGRGTADILVSDEELATRRKDLEANGGYHFPAHQTPWQEIQRGIVSQFETGMVLQPAVTYQRLAQGGASGDMPKVPRDNH</sequence>
<dbReference type="InterPro" id="IPR037237">
    <property type="entry name" value="IlvD/EDD_N"/>
</dbReference>
<dbReference type="InterPro" id="IPR042096">
    <property type="entry name" value="Dihydro-acid_dehy_C"/>
</dbReference>
<dbReference type="InterPro" id="IPR000581">
    <property type="entry name" value="ILV_EDD_N"/>
</dbReference>
<evidence type="ECO:0000313" key="8">
    <source>
        <dbReference type="EMBL" id="MCE7030371.1"/>
    </source>
</evidence>
<evidence type="ECO:0000259" key="6">
    <source>
        <dbReference type="Pfam" id="PF00920"/>
    </source>
</evidence>
<dbReference type="NCBIfam" id="NF004784">
    <property type="entry name" value="PRK06131.1"/>
    <property type="match status" value="1"/>
</dbReference>
<evidence type="ECO:0000256" key="1">
    <source>
        <dbReference type="ARBA" id="ARBA00006486"/>
    </source>
</evidence>
<dbReference type="EMBL" id="JAJUWU010000024">
    <property type="protein sequence ID" value="MCE7030371.1"/>
    <property type="molecule type" value="Genomic_DNA"/>
</dbReference>
<dbReference type="InterPro" id="IPR052352">
    <property type="entry name" value="Sugar_Degrad_Dehydratases"/>
</dbReference>